<name>A0ACD3AHS2_9AGAR</name>
<feature type="non-terminal residue" evidence="1">
    <location>
        <position position="348"/>
    </location>
</feature>
<evidence type="ECO:0000313" key="1">
    <source>
        <dbReference type="EMBL" id="TFK65220.1"/>
    </source>
</evidence>
<organism evidence="1 2">
    <name type="scientific">Pluteus cervinus</name>
    <dbReference type="NCBI Taxonomy" id="181527"/>
    <lineage>
        <taxon>Eukaryota</taxon>
        <taxon>Fungi</taxon>
        <taxon>Dikarya</taxon>
        <taxon>Basidiomycota</taxon>
        <taxon>Agaricomycotina</taxon>
        <taxon>Agaricomycetes</taxon>
        <taxon>Agaricomycetidae</taxon>
        <taxon>Agaricales</taxon>
        <taxon>Pluteineae</taxon>
        <taxon>Pluteaceae</taxon>
        <taxon>Pluteus</taxon>
    </lineage>
</organism>
<keyword evidence="2" id="KW-1185">Reference proteome</keyword>
<accession>A0ACD3AHS2</accession>
<evidence type="ECO:0000313" key="2">
    <source>
        <dbReference type="Proteomes" id="UP000308600"/>
    </source>
</evidence>
<sequence length="348" mass="38084">MAPVTNGRVIFNSIPTGFPEPGVTTVYDSSQTIDVENVALDGGFLVKTLVLSIDPYFRGRMRSPEVKSYAPPFYVGEPIYSYGVGVVLRSENAGVKAGDHLYGTFTHEQFTIQKDLAKFRIIQNSQKLPWSAYVGVAGMPGQTAYYGWKEFSKAKKGETVFVSTAAGAVGAFVVQLAKLDGLKVIGSAGSEEKVEYMKSIGVDVAFNYKTTDVKKVLEEHGPLDIFWDNVGGTTLEAALEGAAVGARFIECGMISGYNNGGQPIRNLFYVIGKSIIMSGLLVFRLTSKYEEEFYEVVPDLIASGKIQYKEDISYGLETGIILSPRGDLQYCSVHSVRNYCTARLLKRK</sequence>
<gene>
    <name evidence="1" type="ORF">BDN72DRAFT_962676</name>
</gene>
<reference evidence="1 2" key="1">
    <citation type="journal article" date="2019" name="Nat. Ecol. Evol.">
        <title>Megaphylogeny resolves global patterns of mushroom evolution.</title>
        <authorList>
            <person name="Varga T."/>
            <person name="Krizsan K."/>
            <person name="Foldi C."/>
            <person name="Dima B."/>
            <person name="Sanchez-Garcia M."/>
            <person name="Sanchez-Ramirez S."/>
            <person name="Szollosi G.J."/>
            <person name="Szarkandi J.G."/>
            <person name="Papp V."/>
            <person name="Albert L."/>
            <person name="Andreopoulos W."/>
            <person name="Angelini C."/>
            <person name="Antonin V."/>
            <person name="Barry K.W."/>
            <person name="Bougher N.L."/>
            <person name="Buchanan P."/>
            <person name="Buyck B."/>
            <person name="Bense V."/>
            <person name="Catcheside P."/>
            <person name="Chovatia M."/>
            <person name="Cooper J."/>
            <person name="Damon W."/>
            <person name="Desjardin D."/>
            <person name="Finy P."/>
            <person name="Geml J."/>
            <person name="Haridas S."/>
            <person name="Hughes K."/>
            <person name="Justo A."/>
            <person name="Karasinski D."/>
            <person name="Kautmanova I."/>
            <person name="Kiss B."/>
            <person name="Kocsube S."/>
            <person name="Kotiranta H."/>
            <person name="LaButti K.M."/>
            <person name="Lechner B.E."/>
            <person name="Liimatainen K."/>
            <person name="Lipzen A."/>
            <person name="Lukacs Z."/>
            <person name="Mihaltcheva S."/>
            <person name="Morgado L.N."/>
            <person name="Niskanen T."/>
            <person name="Noordeloos M.E."/>
            <person name="Ohm R.A."/>
            <person name="Ortiz-Santana B."/>
            <person name="Ovrebo C."/>
            <person name="Racz N."/>
            <person name="Riley R."/>
            <person name="Savchenko A."/>
            <person name="Shiryaev A."/>
            <person name="Soop K."/>
            <person name="Spirin V."/>
            <person name="Szebenyi C."/>
            <person name="Tomsovsky M."/>
            <person name="Tulloss R.E."/>
            <person name="Uehling J."/>
            <person name="Grigoriev I.V."/>
            <person name="Vagvolgyi C."/>
            <person name="Papp T."/>
            <person name="Martin F.M."/>
            <person name="Miettinen O."/>
            <person name="Hibbett D.S."/>
            <person name="Nagy L.G."/>
        </authorList>
    </citation>
    <scope>NUCLEOTIDE SEQUENCE [LARGE SCALE GENOMIC DNA]</scope>
    <source>
        <strain evidence="1 2">NL-1719</strain>
    </source>
</reference>
<proteinExistence type="predicted"/>
<dbReference type="Proteomes" id="UP000308600">
    <property type="component" value="Unassembled WGS sequence"/>
</dbReference>
<dbReference type="EMBL" id="ML208444">
    <property type="protein sequence ID" value="TFK65220.1"/>
    <property type="molecule type" value="Genomic_DNA"/>
</dbReference>
<protein>
    <submittedName>
        <fullName evidence="1">NAD(P)-binding protein</fullName>
    </submittedName>
</protein>